<feature type="domain" description="Glycosyltransferase 2-like" evidence="6">
    <location>
        <begin position="52"/>
        <end position="217"/>
    </location>
</feature>
<protein>
    <submittedName>
        <fullName evidence="7">Glycosyltransferase, GT2 family</fullName>
    </submittedName>
</protein>
<gene>
    <name evidence="7" type="ORF">SAMN05216378_3264</name>
</gene>
<feature type="compositionally biased region" description="Basic residues" evidence="5">
    <location>
        <begin position="1"/>
        <end position="12"/>
    </location>
</feature>
<comment type="pathway">
    <text evidence="1">Cell wall biogenesis; cell wall polysaccharide biosynthesis.</text>
</comment>
<keyword evidence="8" id="KW-1185">Reference proteome</keyword>
<keyword evidence="3" id="KW-0328">Glycosyltransferase</keyword>
<sequence>MRRKPRGIRRLKLAPSQEGRRSANYQAGLQAGYNQGLQAGQSSYHSLFEGTSIIIPSYNQVEYLRGCIDSIMDNTEQPHEIIVIDNASTDGTAEYLEQLDGQVRYRVLDQNYGFAGAVNMGLMMAKGTTMVILNNDTLMTDNWLGNLLICLHSDPKIGMVGPVTNYISGDQQIKVPYESIEDMPEFARLNNISDPKRWERTDRLPGFCLLFRRELWEQIGFLDEGFEFGNYEDDDYNIRTRLLGYSLVIARDCFIHHFGSVSIKALGDQLEQVTTRNMVYYMTKWNNPYAWIHQVRASEPHIPALAAKGETAFYPEGVVVKGIGAQAYWIENGVKRPIEGEWSGPVIRLPQILIRSWPIGDALAAGEAVSKWHSLHSVHNGAPLHGQIASGLDGFLYYLQNGTKRKIITEAASVAWYLHERAKYPLTVEQLQAMPEGLPLIPPVKLRQAL</sequence>
<dbReference type="Proteomes" id="UP000198855">
    <property type="component" value="Unassembled WGS sequence"/>
</dbReference>
<evidence type="ECO:0000256" key="4">
    <source>
        <dbReference type="ARBA" id="ARBA00022679"/>
    </source>
</evidence>
<dbReference type="STRING" id="1045775.SAMN05216378_3264"/>
<dbReference type="GO" id="GO:0016757">
    <property type="term" value="F:glycosyltransferase activity"/>
    <property type="evidence" value="ECO:0007669"/>
    <property type="project" value="UniProtKB-KW"/>
</dbReference>
<dbReference type="CDD" id="cd04186">
    <property type="entry name" value="GT_2_like_c"/>
    <property type="match status" value="1"/>
</dbReference>
<dbReference type="InterPro" id="IPR001173">
    <property type="entry name" value="Glyco_trans_2-like"/>
</dbReference>
<dbReference type="EMBL" id="FOMT01000003">
    <property type="protein sequence ID" value="SFE48039.1"/>
    <property type="molecule type" value="Genomic_DNA"/>
</dbReference>
<evidence type="ECO:0000256" key="1">
    <source>
        <dbReference type="ARBA" id="ARBA00004776"/>
    </source>
</evidence>
<dbReference type="InterPro" id="IPR029044">
    <property type="entry name" value="Nucleotide-diphossugar_trans"/>
</dbReference>
<reference evidence="8" key="1">
    <citation type="submission" date="2016-10" db="EMBL/GenBank/DDBJ databases">
        <authorList>
            <person name="Varghese N."/>
            <person name="Submissions S."/>
        </authorList>
    </citation>
    <scope>NUCLEOTIDE SEQUENCE [LARGE SCALE GENOMIC DNA]</scope>
    <source>
        <strain evidence="8">CGMCC 1.10784</strain>
    </source>
</reference>
<evidence type="ECO:0000259" key="6">
    <source>
        <dbReference type="Pfam" id="PF00535"/>
    </source>
</evidence>
<dbReference type="RefSeq" id="WP_091186988.1">
    <property type="nucleotide sequence ID" value="NZ_FOMT01000003.1"/>
</dbReference>
<dbReference type="Pfam" id="PF00535">
    <property type="entry name" value="Glycos_transf_2"/>
    <property type="match status" value="1"/>
</dbReference>
<dbReference type="AlphaFoldDB" id="A0A1I2AWC2"/>
<dbReference type="Gene3D" id="3.90.550.10">
    <property type="entry name" value="Spore Coat Polysaccharide Biosynthesis Protein SpsA, Chain A"/>
    <property type="match status" value="1"/>
</dbReference>
<dbReference type="OrthoDB" id="8936324at2"/>
<feature type="region of interest" description="Disordered" evidence="5">
    <location>
        <begin position="1"/>
        <end position="21"/>
    </location>
</feature>
<evidence type="ECO:0000256" key="2">
    <source>
        <dbReference type="ARBA" id="ARBA00006739"/>
    </source>
</evidence>
<proteinExistence type="inferred from homology"/>
<organism evidence="7 8">
    <name type="scientific">Paenibacillus catalpae</name>
    <dbReference type="NCBI Taxonomy" id="1045775"/>
    <lineage>
        <taxon>Bacteria</taxon>
        <taxon>Bacillati</taxon>
        <taxon>Bacillota</taxon>
        <taxon>Bacilli</taxon>
        <taxon>Bacillales</taxon>
        <taxon>Paenibacillaceae</taxon>
        <taxon>Paenibacillus</taxon>
    </lineage>
</organism>
<evidence type="ECO:0000313" key="7">
    <source>
        <dbReference type="EMBL" id="SFE48039.1"/>
    </source>
</evidence>
<comment type="similarity">
    <text evidence="2">Belongs to the glycosyltransferase 2 family.</text>
</comment>
<evidence type="ECO:0000256" key="5">
    <source>
        <dbReference type="SAM" id="MobiDB-lite"/>
    </source>
</evidence>
<evidence type="ECO:0000313" key="8">
    <source>
        <dbReference type="Proteomes" id="UP000198855"/>
    </source>
</evidence>
<name>A0A1I2AWC2_9BACL</name>
<evidence type="ECO:0000256" key="3">
    <source>
        <dbReference type="ARBA" id="ARBA00022676"/>
    </source>
</evidence>
<keyword evidence="4 7" id="KW-0808">Transferase</keyword>
<dbReference type="PANTHER" id="PTHR43179:SF12">
    <property type="entry name" value="GALACTOFURANOSYLTRANSFERASE GLFT2"/>
    <property type="match status" value="1"/>
</dbReference>
<dbReference type="SUPFAM" id="SSF53448">
    <property type="entry name" value="Nucleotide-diphospho-sugar transferases"/>
    <property type="match status" value="1"/>
</dbReference>
<dbReference type="PANTHER" id="PTHR43179">
    <property type="entry name" value="RHAMNOSYLTRANSFERASE WBBL"/>
    <property type="match status" value="1"/>
</dbReference>
<accession>A0A1I2AWC2</accession>